<dbReference type="EMBL" id="SMJW01000111">
    <property type="protein sequence ID" value="TDC13000.1"/>
    <property type="molecule type" value="Genomic_DNA"/>
</dbReference>
<comment type="caution">
    <text evidence="1">The sequence shown here is derived from an EMBL/GenBank/DDBJ whole genome shotgun (WGS) entry which is preliminary data.</text>
</comment>
<evidence type="ECO:0000313" key="1">
    <source>
        <dbReference type="EMBL" id="TDC13000.1"/>
    </source>
</evidence>
<accession>A0A4R4NXS9</accession>
<dbReference type="Proteomes" id="UP000295431">
    <property type="component" value="Unassembled WGS sequence"/>
</dbReference>
<reference evidence="1 2" key="1">
    <citation type="submission" date="2019-03" db="EMBL/GenBank/DDBJ databases">
        <title>Draft genome sequences of novel Actinobacteria.</title>
        <authorList>
            <person name="Sahin N."/>
            <person name="Ay H."/>
            <person name="Saygin H."/>
        </authorList>
    </citation>
    <scope>NUCLEOTIDE SEQUENCE [LARGE SCALE GENOMIC DNA]</scope>
    <source>
        <strain evidence="1 2">DSM 45347</strain>
    </source>
</reference>
<keyword evidence="2" id="KW-1185">Reference proteome</keyword>
<gene>
    <name evidence="1" type="ORF">E1284_21515</name>
</gene>
<evidence type="ECO:0008006" key="3">
    <source>
        <dbReference type="Google" id="ProtNLM"/>
    </source>
</evidence>
<sequence>MFAIGDPPAQILKRHADLDAYNAEVVAYHLLSERAVLPDLLDLCDDSRTLVTGYLPQQADLSVPAVFDELLELVARAHTAPATWPAEVTDLMQPYTLRTVLTGPAPEWIADAAAWRAVLELTADAHGPGHVPLGGFDLAPRHARRDTSGTMMIIDGETMRLDWTGLPDVITLAYVAAEVSAPLTPRQIRRAYLQHTRDHGAQWSDAGLTRALTLWARATGLHSLHGLAD</sequence>
<dbReference type="AlphaFoldDB" id="A0A4R4NXS9"/>
<organism evidence="1 2">
    <name type="scientific">Actinomadura bangladeshensis</name>
    <dbReference type="NCBI Taxonomy" id="453573"/>
    <lineage>
        <taxon>Bacteria</taxon>
        <taxon>Bacillati</taxon>
        <taxon>Actinomycetota</taxon>
        <taxon>Actinomycetes</taxon>
        <taxon>Streptosporangiales</taxon>
        <taxon>Thermomonosporaceae</taxon>
        <taxon>Actinomadura</taxon>
    </lineage>
</organism>
<protein>
    <recommendedName>
        <fullName evidence="3">Aminoglycoside phosphotransferase domain-containing protein</fullName>
    </recommendedName>
</protein>
<dbReference type="OrthoDB" id="3210554at2"/>
<dbReference type="RefSeq" id="WP_131941690.1">
    <property type="nucleotide sequence ID" value="NZ_SMJW01000111.1"/>
</dbReference>
<name>A0A4R4NXS9_9ACTN</name>
<evidence type="ECO:0000313" key="2">
    <source>
        <dbReference type="Proteomes" id="UP000295431"/>
    </source>
</evidence>
<proteinExistence type="predicted"/>